<accession>A0A6J0PEF1</accession>
<feature type="non-terminal residue" evidence="9">
    <location>
        <position position="180"/>
    </location>
</feature>
<dbReference type="InParanoid" id="A0A6J0PEF1"/>
<organism evidence="8 9">
    <name type="scientific">Elaeis guineensis var. tenera</name>
    <name type="common">Oil palm</name>
    <dbReference type="NCBI Taxonomy" id="51953"/>
    <lineage>
        <taxon>Eukaryota</taxon>
        <taxon>Viridiplantae</taxon>
        <taxon>Streptophyta</taxon>
        <taxon>Embryophyta</taxon>
        <taxon>Tracheophyta</taxon>
        <taxon>Spermatophyta</taxon>
        <taxon>Magnoliopsida</taxon>
        <taxon>Liliopsida</taxon>
        <taxon>Arecaceae</taxon>
        <taxon>Arecoideae</taxon>
        <taxon>Cocoseae</taxon>
        <taxon>Elaeidinae</taxon>
        <taxon>Elaeis</taxon>
    </lineage>
</organism>
<keyword evidence="5" id="KW-0611">Plant defense</keyword>
<evidence type="ECO:0000313" key="8">
    <source>
        <dbReference type="Proteomes" id="UP000504607"/>
    </source>
</evidence>
<reference evidence="9" key="1">
    <citation type="submission" date="2025-08" db="UniProtKB">
        <authorList>
            <consortium name="RefSeq"/>
        </authorList>
    </citation>
    <scope>IDENTIFICATION</scope>
</reference>
<evidence type="ECO:0000256" key="5">
    <source>
        <dbReference type="ARBA" id="ARBA00022821"/>
    </source>
</evidence>
<dbReference type="Gene3D" id="1.20.5.4130">
    <property type="match status" value="1"/>
</dbReference>
<evidence type="ECO:0000256" key="1">
    <source>
        <dbReference type="ARBA" id="ARBA00008894"/>
    </source>
</evidence>
<dbReference type="CDD" id="cd14798">
    <property type="entry name" value="RX-CC_like"/>
    <property type="match status" value="1"/>
</dbReference>
<dbReference type="InterPro" id="IPR041118">
    <property type="entry name" value="Rx_N"/>
</dbReference>
<dbReference type="PANTHER" id="PTHR19338">
    <property type="entry name" value="TRANSLOCASE OF INNER MITOCHONDRIAL MEMBRANE 13 HOMOLOG"/>
    <property type="match status" value="1"/>
</dbReference>
<sequence>MQIRDDVLSAFLQVLFQNLFSLLSEEGRLVYGAEEELRNLKDVLPRIQAVLRDAEERPPTGEAEKLWLNELRGLAYKANDVLDEFATEVQRRSVIPYAQVRNSLSFVNPKRGFFWLRMSHKIKPIAKQLDVIANSRNLRVGDGMTHREERGDVRPESSSLLDPSLPLGRESDKQRIVQLL</sequence>
<dbReference type="OrthoDB" id="778770at2759"/>
<feature type="region of interest" description="Disordered" evidence="6">
    <location>
        <begin position="142"/>
        <end position="167"/>
    </location>
</feature>
<feature type="compositionally biased region" description="Basic and acidic residues" evidence="6">
    <location>
        <begin position="144"/>
        <end position="155"/>
    </location>
</feature>
<gene>
    <name evidence="9" type="primary">LOC109505122</name>
</gene>
<name>A0A6J0PEF1_ELAGV</name>
<dbReference type="InterPro" id="IPR038005">
    <property type="entry name" value="RX-like_CC"/>
</dbReference>
<dbReference type="PANTHER" id="PTHR19338:SF73">
    <property type="entry name" value="DISEASE RESISTANCE PROTEIN RGA2-LIKE"/>
    <property type="match status" value="1"/>
</dbReference>
<evidence type="ECO:0000256" key="3">
    <source>
        <dbReference type="ARBA" id="ARBA00022737"/>
    </source>
</evidence>
<evidence type="ECO:0000256" key="2">
    <source>
        <dbReference type="ARBA" id="ARBA00022614"/>
    </source>
</evidence>
<comment type="similarity">
    <text evidence="1">Belongs to the disease resistance NB-LRR family.</text>
</comment>
<evidence type="ECO:0000256" key="4">
    <source>
        <dbReference type="ARBA" id="ARBA00022741"/>
    </source>
</evidence>
<dbReference type="AlphaFoldDB" id="A0A6J0PEF1"/>
<feature type="compositionally biased region" description="Low complexity" evidence="6">
    <location>
        <begin position="157"/>
        <end position="167"/>
    </location>
</feature>
<dbReference type="GO" id="GO:0006952">
    <property type="term" value="P:defense response"/>
    <property type="evidence" value="ECO:0007669"/>
    <property type="project" value="UniProtKB-KW"/>
</dbReference>
<dbReference type="RefSeq" id="XP_019702775.1">
    <property type="nucleotide sequence ID" value="XM_019847216.1"/>
</dbReference>
<keyword evidence="4" id="KW-0547">Nucleotide-binding</keyword>
<proteinExistence type="inferred from homology"/>
<evidence type="ECO:0000313" key="9">
    <source>
        <dbReference type="RefSeq" id="XP_019702775.1"/>
    </source>
</evidence>
<protein>
    <submittedName>
        <fullName evidence="9">Disease resistance protein RGA2-like</fullName>
    </submittedName>
</protein>
<feature type="domain" description="Disease resistance N-terminal" evidence="7">
    <location>
        <begin position="11"/>
        <end position="100"/>
    </location>
</feature>
<evidence type="ECO:0000256" key="6">
    <source>
        <dbReference type="SAM" id="MobiDB-lite"/>
    </source>
</evidence>
<dbReference type="Pfam" id="PF18052">
    <property type="entry name" value="Rx_N"/>
    <property type="match status" value="1"/>
</dbReference>
<dbReference type="GO" id="GO:0000166">
    <property type="term" value="F:nucleotide binding"/>
    <property type="evidence" value="ECO:0007669"/>
    <property type="project" value="UniProtKB-KW"/>
</dbReference>
<dbReference type="Proteomes" id="UP000504607">
    <property type="component" value="Unplaced"/>
</dbReference>
<keyword evidence="8" id="KW-1185">Reference proteome</keyword>
<evidence type="ECO:0000259" key="7">
    <source>
        <dbReference type="Pfam" id="PF18052"/>
    </source>
</evidence>
<keyword evidence="3" id="KW-0677">Repeat</keyword>
<keyword evidence="2" id="KW-0433">Leucine-rich repeat</keyword>